<dbReference type="Proteomes" id="UP000663823">
    <property type="component" value="Unassembled WGS sequence"/>
</dbReference>
<organism evidence="2 4">
    <name type="scientific">Rotaria sordida</name>
    <dbReference type="NCBI Taxonomy" id="392033"/>
    <lineage>
        <taxon>Eukaryota</taxon>
        <taxon>Metazoa</taxon>
        <taxon>Spiralia</taxon>
        <taxon>Gnathifera</taxon>
        <taxon>Rotifera</taxon>
        <taxon>Eurotatoria</taxon>
        <taxon>Bdelloidea</taxon>
        <taxon>Philodinida</taxon>
        <taxon>Philodinidae</taxon>
        <taxon>Rotaria</taxon>
    </lineage>
</organism>
<feature type="region of interest" description="Disordered" evidence="1">
    <location>
        <begin position="143"/>
        <end position="187"/>
    </location>
</feature>
<proteinExistence type="predicted"/>
<feature type="compositionally biased region" description="Polar residues" evidence="1">
    <location>
        <begin position="99"/>
        <end position="111"/>
    </location>
</feature>
<reference evidence="2" key="1">
    <citation type="submission" date="2021-02" db="EMBL/GenBank/DDBJ databases">
        <authorList>
            <person name="Nowell W R."/>
        </authorList>
    </citation>
    <scope>NUCLEOTIDE SEQUENCE</scope>
</reference>
<dbReference type="EMBL" id="CAJOAX010001207">
    <property type="protein sequence ID" value="CAF3695511.1"/>
    <property type="molecule type" value="Genomic_DNA"/>
</dbReference>
<dbReference type="AlphaFoldDB" id="A0A814LFS6"/>
<evidence type="ECO:0000313" key="4">
    <source>
        <dbReference type="Proteomes" id="UP000663882"/>
    </source>
</evidence>
<protein>
    <submittedName>
        <fullName evidence="2">Uncharacterized protein</fullName>
    </submittedName>
</protein>
<dbReference type="Proteomes" id="UP000663882">
    <property type="component" value="Unassembled WGS sequence"/>
</dbReference>
<dbReference type="EMBL" id="CAJNOO010000937">
    <property type="protein sequence ID" value="CAF1065573.1"/>
    <property type="molecule type" value="Genomic_DNA"/>
</dbReference>
<accession>A0A814LFS6</accession>
<feature type="region of interest" description="Disordered" evidence="1">
    <location>
        <begin position="54"/>
        <end position="112"/>
    </location>
</feature>
<evidence type="ECO:0000256" key="1">
    <source>
        <dbReference type="SAM" id="MobiDB-lite"/>
    </source>
</evidence>
<evidence type="ECO:0000313" key="2">
    <source>
        <dbReference type="EMBL" id="CAF1065573.1"/>
    </source>
</evidence>
<dbReference type="OrthoDB" id="10017421at2759"/>
<comment type="caution">
    <text evidence="2">The sequence shown here is derived from an EMBL/GenBank/DDBJ whole genome shotgun (WGS) entry which is preliminary data.</text>
</comment>
<name>A0A814LFS6_9BILA</name>
<sequence length="536" mass="62850">MPTSSQSQILSVVDYQLLQQQAQQQQQQQQQQIANSQDATTKLAGLNYVNQPSLIEIRRRSSRDERRPSTGKKDNDGNQSPPPPNITVRRRSSAKIIDDTTSNRPTQQSDSFRMPTIYLNHMSHNELKTPTQSSRFRRISLNDDNGIENEHKSKQLKSYPTPTTPDDENNALSSDDNEENFPKERRSSLLNDNARRLLILGTIRPSRTFYKDLPEDDVEHLMEYFRRMRKTHRTITSEEINQELQNKFIEYKPKIFFDSATVTRGQIMNIEKIIEQYADKIRTNKAELVKLENPIRFVIKQIDNDIPLTTIPREYHDCFLTLVTRSDPLRKSDLINELIRDKLIEDVKANSLDISYFPGGINYDVPREDIDESGHMKIETYQKLKKRLSHRKIWHFSEPPEKKPNALLANLPLDFSIYINHQYLLDCLYDHLKTLSFDENFIKNDQILSIEFVPLSCILNSDDIQNQFIIDCDSIETKDKLMEKPLKISLNKQTSTIELRSYDYEIHREYEKSIKAEKYRELIKNHEEAIKRTSTK</sequence>
<gene>
    <name evidence="3" type="ORF">OTI717_LOCUS12174</name>
    <name evidence="2" type="ORF">RFH988_LOCUS17494</name>
</gene>
<feature type="compositionally biased region" description="Acidic residues" evidence="1">
    <location>
        <begin position="165"/>
        <end position="179"/>
    </location>
</feature>
<evidence type="ECO:0000313" key="3">
    <source>
        <dbReference type="EMBL" id="CAF3695511.1"/>
    </source>
</evidence>
<feature type="compositionally biased region" description="Basic and acidic residues" evidence="1">
    <location>
        <begin position="56"/>
        <end position="76"/>
    </location>
</feature>